<sequence length="261" mass="27722">MAARFSRLILTLLLPFALASCVLTPGKFVSTLRIDADRHFTFTYVGEVLALDIGDDMMKGMGDNSPDTPADPAAGDGTATLQKLAFQDKPDAASPDSDGKDDAKTKAAKKAAADAKNRTIAETLSKEAGYRKVAYLGDGKFSIDYAISGTLDHAFLWPYNVDAELVFPFIAIELRANNTVRMKAPAFANDSSKSSGGMAMPGMDKASDQLNGVFTLDTNAEIVSQNNEDGAVTAGSRKTITWKATPLTKDAPSAVLRMAAK</sequence>
<dbReference type="PROSITE" id="PS51257">
    <property type="entry name" value="PROKAR_LIPOPROTEIN"/>
    <property type="match status" value="1"/>
</dbReference>
<evidence type="ECO:0000313" key="2">
    <source>
        <dbReference type="EMBL" id="CUS45430.1"/>
    </source>
</evidence>
<accession>A0A160TJW8</accession>
<feature type="region of interest" description="Disordered" evidence="1">
    <location>
        <begin position="89"/>
        <end position="108"/>
    </location>
</feature>
<organism evidence="2">
    <name type="scientific">hydrothermal vent metagenome</name>
    <dbReference type="NCBI Taxonomy" id="652676"/>
    <lineage>
        <taxon>unclassified sequences</taxon>
        <taxon>metagenomes</taxon>
        <taxon>ecological metagenomes</taxon>
    </lineage>
</organism>
<dbReference type="AlphaFoldDB" id="A0A160TJW8"/>
<protein>
    <recommendedName>
        <fullName evidence="3">Lipoprotein</fullName>
    </recommendedName>
</protein>
<reference evidence="2" key="1">
    <citation type="submission" date="2015-10" db="EMBL/GenBank/DDBJ databases">
        <authorList>
            <person name="Gilbert D.G."/>
        </authorList>
    </citation>
    <scope>NUCLEOTIDE SEQUENCE</scope>
</reference>
<evidence type="ECO:0008006" key="3">
    <source>
        <dbReference type="Google" id="ProtNLM"/>
    </source>
</evidence>
<proteinExistence type="predicted"/>
<gene>
    <name evidence="2" type="ORF">MGWOODY_Smn230</name>
</gene>
<evidence type="ECO:0000256" key="1">
    <source>
        <dbReference type="SAM" id="MobiDB-lite"/>
    </source>
</evidence>
<name>A0A160TJW8_9ZZZZ</name>
<dbReference type="EMBL" id="CZQE01000257">
    <property type="protein sequence ID" value="CUS45430.1"/>
    <property type="molecule type" value="Genomic_DNA"/>
</dbReference>